<organism evidence="7 8">
    <name type="scientific">Pseudoclavibacter terrae</name>
    <dbReference type="NCBI Taxonomy" id="1530195"/>
    <lineage>
        <taxon>Bacteria</taxon>
        <taxon>Bacillati</taxon>
        <taxon>Actinomycetota</taxon>
        <taxon>Actinomycetes</taxon>
        <taxon>Micrococcales</taxon>
        <taxon>Microbacteriaceae</taxon>
        <taxon>Pseudoclavibacter</taxon>
    </lineage>
</organism>
<gene>
    <name evidence="7" type="ORF">F8O03_07800</name>
</gene>
<comment type="similarity">
    <text evidence="1">Belongs to the HSP15 family.</text>
</comment>
<evidence type="ECO:0000256" key="3">
    <source>
        <dbReference type="ARBA" id="ARBA00023125"/>
    </source>
</evidence>
<evidence type="ECO:0000256" key="1">
    <source>
        <dbReference type="ARBA" id="ARBA00008396"/>
    </source>
</evidence>
<keyword evidence="2 4" id="KW-0694">RNA-binding</keyword>
<dbReference type="SMART" id="SM00363">
    <property type="entry name" value="S4"/>
    <property type="match status" value="1"/>
</dbReference>
<dbReference type="PROSITE" id="PS50889">
    <property type="entry name" value="S4"/>
    <property type="match status" value="1"/>
</dbReference>
<dbReference type="Proteomes" id="UP000490386">
    <property type="component" value="Unassembled WGS sequence"/>
</dbReference>
<evidence type="ECO:0000256" key="2">
    <source>
        <dbReference type="ARBA" id="ARBA00022884"/>
    </source>
</evidence>
<dbReference type="RefSeq" id="WP_104252807.1">
    <property type="nucleotide sequence ID" value="NZ_WBJX01000002.1"/>
</dbReference>
<dbReference type="GO" id="GO:0034605">
    <property type="term" value="P:cellular response to heat"/>
    <property type="evidence" value="ECO:0007669"/>
    <property type="project" value="InterPro"/>
</dbReference>
<dbReference type="EMBL" id="WBJX01000002">
    <property type="protein sequence ID" value="KAB1638293.1"/>
    <property type="molecule type" value="Genomic_DNA"/>
</dbReference>
<dbReference type="SUPFAM" id="SSF55174">
    <property type="entry name" value="Alpha-L RNA-binding motif"/>
    <property type="match status" value="1"/>
</dbReference>
<comment type="caution">
    <text evidence="7">The sequence shown here is derived from an EMBL/GenBank/DDBJ whole genome shotgun (WGS) entry which is preliminary data.</text>
</comment>
<sequence>MDPDEHGSPQAGPASVRVDVWLWAVRIFKTRSAATAACKAGHVKIDGDRAKPAQRIHVGDEVRVRTDRDRILVAQQLLKKRVGAPIAAKALIDNSPPPPPREFAAPIAFRDRGAGRPTKRERREIDRIRGRDIEPEPWGAEE</sequence>
<dbReference type="GO" id="GO:0003727">
    <property type="term" value="F:single-stranded RNA binding"/>
    <property type="evidence" value="ECO:0007669"/>
    <property type="project" value="InterPro"/>
</dbReference>
<evidence type="ECO:0000256" key="4">
    <source>
        <dbReference type="PROSITE-ProRule" id="PRU00182"/>
    </source>
</evidence>
<dbReference type="GO" id="GO:0043023">
    <property type="term" value="F:ribosomal large subunit binding"/>
    <property type="evidence" value="ECO:0007669"/>
    <property type="project" value="InterPro"/>
</dbReference>
<protein>
    <submittedName>
        <fullName evidence="7">RNA-binding S4 domain-containing protein</fullName>
    </submittedName>
</protein>
<name>A0A7J5B2Q4_9MICO</name>
<dbReference type="CDD" id="cd00165">
    <property type="entry name" value="S4"/>
    <property type="match status" value="1"/>
</dbReference>
<dbReference type="OrthoDB" id="9797176at2"/>
<dbReference type="AlphaFoldDB" id="A0A7J5B2Q4"/>
<dbReference type="Gene3D" id="3.10.290.10">
    <property type="entry name" value="RNA-binding S4 domain"/>
    <property type="match status" value="1"/>
</dbReference>
<feature type="domain" description="RNA-binding S4" evidence="6">
    <location>
        <begin position="16"/>
        <end position="76"/>
    </location>
</feature>
<reference evidence="7 8" key="1">
    <citation type="submission" date="2019-09" db="EMBL/GenBank/DDBJ databases">
        <title>Phylogeny of genus Pseudoclavibacter and closely related genus.</title>
        <authorList>
            <person name="Li Y."/>
        </authorList>
    </citation>
    <scope>NUCLEOTIDE SEQUENCE [LARGE SCALE GENOMIC DNA]</scope>
    <source>
        <strain evidence="7 8">THG-MD12</strain>
    </source>
</reference>
<feature type="compositionally biased region" description="Basic and acidic residues" evidence="5">
    <location>
        <begin position="121"/>
        <end position="134"/>
    </location>
</feature>
<dbReference type="Pfam" id="PF01479">
    <property type="entry name" value="S4"/>
    <property type="match status" value="1"/>
</dbReference>
<dbReference type="PIRSF" id="PIRSF016821">
    <property type="entry name" value="HSP15"/>
    <property type="match status" value="1"/>
</dbReference>
<dbReference type="InterPro" id="IPR036986">
    <property type="entry name" value="S4_RNA-bd_sf"/>
</dbReference>
<evidence type="ECO:0000259" key="6">
    <source>
        <dbReference type="SMART" id="SM00363"/>
    </source>
</evidence>
<proteinExistence type="inferred from homology"/>
<dbReference type="GO" id="GO:0003677">
    <property type="term" value="F:DNA binding"/>
    <property type="evidence" value="ECO:0007669"/>
    <property type="project" value="UniProtKB-KW"/>
</dbReference>
<keyword evidence="3" id="KW-0238">DNA-binding</keyword>
<dbReference type="InterPro" id="IPR002942">
    <property type="entry name" value="S4_RNA-bd"/>
</dbReference>
<feature type="region of interest" description="Disordered" evidence="5">
    <location>
        <begin position="90"/>
        <end position="142"/>
    </location>
</feature>
<evidence type="ECO:0000313" key="7">
    <source>
        <dbReference type="EMBL" id="KAB1638293.1"/>
    </source>
</evidence>
<keyword evidence="8" id="KW-1185">Reference proteome</keyword>
<accession>A0A7J5B2Q4</accession>
<evidence type="ECO:0000256" key="5">
    <source>
        <dbReference type="SAM" id="MobiDB-lite"/>
    </source>
</evidence>
<evidence type="ECO:0000313" key="8">
    <source>
        <dbReference type="Proteomes" id="UP000490386"/>
    </source>
</evidence>
<dbReference type="InterPro" id="IPR025708">
    <property type="entry name" value="HSP15"/>
</dbReference>